<feature type="compositionally biased region" description="Polar residues" evidence="1">
    <location>
        <begin position="177"/>
        <end position="188"/>
    </location>
</feature>
<accession>C7ZR24</accession>
<dbReference type="HOGENOM" id="CLU_1015967_0_0_1"/>
<feature type="compositionally biased region" description="Low complexity" evidence="1">
    <location>
        <begin position="157"/>
        <end position="168"/>
    </location>
</feature>
<dbReference type="GeneID" id="9666768"/>
<dbReference type="AlphaFoldDB" id="C7ZR24"/>
<dbReference type="RefSeq" id="XP_003039244.1">
    <property type="nucleotide sequence ID" value="XM_003039198.1"/>
</dbReference>
<evidence type="ECO:0000313" key="2">
    <source>
        <dbReference type="EMBL" id="EEU33531.1"/>
    </source>
</evidence>
<proteinExistence type="predicted"/>
<dbReference type="VEuPathDB" id="FungiDB:NECHADRAFT_89409"/>
<sequence>MDHYDPQTADMINKAHDVVMFNQIDTLLPKADKLTLEAGSRAIMRVLDGSIGLSDREYDILVFYHNTLPTQERYDLLVKQAHDVRITRYKDAWTQADKKLIRLACEAITQEASAVGEELDRFVNKEEQEIIDADYKLNVPNADASRIATPPRRSLNPQPSSAAQARAAPYRDARPLSGSQSVPHCSTPKPTSLFSFLPQASQGRSAVSTASASPSVVESIAALSDLGSHANKSLSQLPPAVSSKIESFMLNHPKTFPKLDSPAVMRTARGSIPRLQEFPRLPSFNELHFDDLPETVADLDAEMQARIVDHSTLMQYLVNNDALLWKLKMKKNMLVKKPEADI</sequence>
<dbReference type="OrthoDB" id="10678827at2759"/>
<organism evidence="2 3">
    <name type="scientific">Fusarium vanettenii (strain ATCC MYA-4622 / CBS 123669 / FGSC 9596 / NRRL 45880 / 77-13-4)</name>
    <name type="common">Fusarium solani subsp. pisi</name>
    <dbReference type="NCBI Taxonomy" id="660122"/>
    <lineage>
        <taxon>Eukaryota</taxon>
        <taxon>Fungi</taxon>
        <taxon>Dikarya</taxon>
        <taxon>Ascomycota</taxon>
        <taxon>Pezizomycotina</taxon>
        <taxon>Sordariomycetes</taxon>
        <taxon>Hypocreomycetidae</taxon>
        <taxon>Hypocreales</taxon>
        <taxon>Nectriaceae</taxon>
        <taxon>Fusarium</taxon>
        <taxon>Fusarium solani species complex</taxon>
        <taxon>Fusarium vanettenii</taxon>
    </lineage>
</organism>
<gene>
    <name evidence="2" type="ORF">NECHADRAFT_89409</name>
</gene>
<evidence type="ECO:0000256" key="1">
    <source>
        <dbReference type="SAM" id="MobiDB-lite"/>
    </source>
</evidence>
<dbReference type="KEGG" id="nhe:NECHADRAFT_89409"/>
<dbReference type="Proteomes" id="UP000005206">
    <property type="component" value="Unassembled WGS sequence"/>
</dbReference>
<dbReference type="EMBL" id="GG699025">
    <property type="protein sequence ID" value="EEU33531.1"/>
    <property type="molecule type" value="Genomic_DNA"/>
</dbReference>
<protein>
    <submittedName>
        <fullName evidence="2">Uncharacterized protein</fullName>
    </submittedName>
</protein>
<evidence type="ECO:0000313" key="3">
    <source>
        <dbReference type="Proteomes" id="UP000005206"/>
    </source>
</evidence>
<dbReference type="InParanoid" id="C7ZR24"/>
<feature type="region of interest" description="Disordered" evidence="1">
    <location>
        <begin position="145"/>
        <end position="188"/>
    </location>
</feature>
<name>C7ZR24_FUSV7</name>
<keyword evidence="3" id="KW-1185">Reference proteome</keyword>
<reference evidence="2 3" key="1">
    <citation type="journal article" date="2009" name="PLoS Genet.">
        <title>The genome of Nectria haematococca: contribution of supernumerary chromosomes to gene expansion.</title>
        <authorList>
            <person name="Coleman J.J."/>
            <person name="Rounsley S.D."/>
            <person name="Rodriguez-Carres M."/>
            <person name="Kuo A."/>
            <person name="Wasmann C.C."/>
            <person name="Grimwood J."/>
            <person name="Schmutz J."/>
            <person name="Taga M."/>
            <person name="White G.J."/>
            <person name="Zhou S."/>
            <person name="Schwartz D.C."/>
            <person name="Freitag M."/>
            <person name="Ma L.J."/>
            <person name="Danchin E.G."/>
            <person name="Henrissat B."/>
            <person name="Coutinho P.M."/>
            <person name="Nelson D.R."/>
            <person name="Straney D."/>
            <person name="Napoli C.A."/>
            <person name="Barker B.M."/>
            <person name="Gribskov M."/>
            <person name="Rep M."/>
            <person name="Kroken S."/>
            <person name="Molnar I."/>
            <person name="Rensing C."/>
            <person name="Kennell J.C."/>
            <person name="Zamora J."/>
            <person name="Farman M.L."/>
            <person name="Selker E.U."/>
            <person name="Salamov A."/>
            <person name="Shapiro H."/>
            <person name="Pangilinan J."/>
            <person name="Lindquist E."/>
            <person name="Lamers C."/>
            <person name="Grigoriev I.V."/>
            <person name="Geiser D.M."/>
            <person name="Covert S.F."/>
            <person name="Temporini E."/>
            <person name="Vanetten H.D."/>
        </authorList>
    </citation>
    <scope>NUCLEOTIDE SEQUENCE [LARGE SCALE GENOMIC DNA]</scope>
    <source>
        <strain evidence="3">ATCC MYA-4622 / CBS 123669 / FGSC 9596 / NRRL 45880 / 77-13-4</strain>
    </source>
</reference>